<dbReference type="Gene3D" id="3.10.20.30">
    <property type="match status" value="1"/>
</dbReference>
<comment type="caution">
    <text evidence="1">The sequence shown here is derived from an EMBL/GenBank/DDBJ whole genome shotgun (WGS) entry which is preliminary data.</text>
</comment>
<gene>
    <name evidence="1" type="ORF">S01H1_56212</name>
</gene>
<name>X0VW44_9ZZZZ</name>
<evidence type="ECO:0000313" key="1">
    <source>
        <dbReference type="EMBL" id="GAG16663.1"/>
    </source>
</evidence>
<dbReference type="AlphaFoldDB" id="X0VW44"/>
<sequence>MKVTVVSNMAIYGVFEPPVKIELEEPKATLRKLLEVLTDLCESVEFISDDEVGSDVQAILVNEKEYQYLNTPLNADDIVQVIIEMAPLGGG</sequence>
<organism evidence="1">
    <name type="scientific">marine sediment metagenome</name>
    <dbReference type="NCBI Taxonomy" id="412755"/>
    <lineage>
        <taxon>unclassified sequences</taxon>
        <taxon>metagenomes</taxon>
        <taxon>ecological metagenomes</taxon>
    </lineage>
</organism>
<protein>
    <submittedName>
        <fullName evidence="1">Uncharacterized protein</fullName>
    </submittedName>
</protein>
<proteinExistence type="predicted"/>
<dbReference type="InterPro" id="IPR012675">
    <property type="entry name" value="Beta-grasp_dom_sf"/>
</dbReference>
<reference evidence="1" key="1">
    <citation type="journal article" date="2014" name="Front. Microbiol.">
        <title>High frequency of phylogenetically diverse reductive dehalogenase-homologous genes in deep subseafloor sedimentary metagenomes.</title>
        <authorList>
            <person name="Kawai M."/>
            <person name="Futagami T."/>
            <person name="Toyoda A."/>
            <person name="Takaki Y."/>
            <person name="Nishi S."/>
            <person name="Hori S."/>
            <person name="Arai W."/>
            <person name="Tsubouchi T."/>
            <person name="Morono Y."/>
            <person name="Uchiyama I."/>
            <person name="Ito T."/>
            <person name="Fujiyama A."/>
            <person name="Inagaki F."/>
            <person name="Takami H."/>
        </authorList>
    </citation>
    <scope>NUCLEOTIDE SEQUENCE</scope>
    <source>
        <strain evidence="1">Expedition CK06-06</strain>
    </source>
</reference>
<accession>X0VW44</accession>
<dbReference type="EMBL" id="BARS01036587">
    <property type="protein sequence ID" value="GAG16663.1"/>
    <property type="molecule type" value="Genomic_DNA"/>
</dbReference>